<dbReference type="GO" id="GO:0070403">
    <property type="term" value="F:NAD+ binding"/>
    <property type="evidence" value="ECO:0007669"/>
    <property type="project" value="InterPro"/>
</dbReference>
<protein>
    <recommendedName>
        <fullName evidence="1">protein acetyllysine N-acetyltransferase</fullName>
        <ecNumber evidence="1">2.3.1.286</ecNumber>
    </recommendedName>
</protein>
<evidence type="ECO:0000259" key="8">
    <source>
        <dbReference type="PROSITE" id="PS50305"/>
    </source>
</evidence>
<dbReference type="Pfam" id="PF02146">
    <property type="entry name" value="SIR2"/>
    <property type="match status" value="1"/>
</dbReference>
<evidence type="ECO:0000313" key="10">
    <source>
        <dbReference type="Proteomes" id="UP000008909"/>
    </source>
</evidence>
<keyword evidence="10" id="KW-1185">Reference proteome</keyword>
<name>G7Y848_CLOSI</name>
<reference key="2">
    <citation type="submission" date="2011-10" db="EMBL/GenBank/DDBJ databases">
        <title>The genome and transcriptome sequence of Clonorchis sinensis provide insights into the carcinogenic liver fluke.</title>
        <authorList>
            <person name="Wang X."/>
            <person name="Huang Y."/>
            <person name="Chen W."/>
            <person name="Liu H."/>
            <person name="Guo L."/>
            <person name="Chen Y."/>
            <person name="Luo F."/>
            <person name="Zhou W."/>
            <person name="Sun J."/>
            <person name="Mao Q."/>
            <person name="Liang P."/>
            <person name="Zhou C."/>
            <person name="Tian Y."/>
            <person name="Men J."/>
            <person name="Lv X."/>
            <person name="Huang L."/>
            <person name="Zhou J."/>
            <person name="Hu Y."/>
            <person name="Li R."/>
            <person name="Zhang F."/>
            <person name="Lei H."/>
            <person name="Li X."/>
            <person name="Hu X."/>
            <person name="Liang C."/>
            <person name="Xu J."/>
            <person name="Wu Z."/>
            <person name="Yu X."/>
        </authorList>
    </citation>
    <scope>NUCLEOTIDE SEQUENCE</scope>
    <source>
        <strain>Henan</strain>
    </source>
</reference>
<sequence length="835" mass="92606">MSVGYASGLSEYANKGVCGLPEFFDDTITLESKIDELHRLMVESAYTVVHTGAGISTPVGIPDFRGPKGVWTLEKLGEKPTVSVSFEKAMPSLAHRILVELERKNLIQYLITQNIDGLHFRSGFPRNRLSILHGDMFLEVCDTCGSFFARSTPSTTMGLRRTDVFCTYTKPSGRGCRGRLCDTILDWESDLPELDYHLAIEHSNRADLHICIGTSLQMYPAASLPLLPRRSSTSASACNKIRKRDPENNLSSHRSKLVIINLQKTKLSKRANLNIHAPADVVLDAIAKKFHLAISSTVPSSDIFVPMLLLRSVHSTPTDSIPWRVFPHPTAGSLVQLLESLVSPKTEPIHSSTDPPGYIHPDEFFQSVEISAGDVYGLEVFRSWEFLPHGSGPLRSIAGIGPMAHLPIWLYKRLLDGDHFVASVRYATSSSRVAWHLTSVVVTRIRISAKKAHTVCRFHQLLKGSLAAMELPENPVSATVIIDCRNRRIAEFYLRPIRCSKSQHFIPVSKLLSADGCGSHFICHPFATGATVNDKSRFCDDHIILHCASSTKYSVTNPVSAPHIQSDPSLIKVCKSRYRTSNGHYVSILTNTDYREQRSDDQQLLIQGTYCNSSEFTTRLLSIRYNSKESFKHPRVNAADVNQYVSQPPSKFMQTLRILSAASLNQQALNNSRDCVPPLVDNRYAAATPGAGTFSGRPRILSRMHTYGGSNSVSFSVFPYTRFLTVLPTTPACYTTDCCESNNRTMPLFGQPCAHPDYNSRHYRKVTGSVNLAMGYCAASVGNSHPESNQCEPIWYTVSSDLRTGFDTFTCLTDFIDGRILEPLSNLLSTDDTSS</sequence>
<dbReference type="InterPro" id="IPR026590">
    <property type="entry name" value="Ssirtuin_cat_dom"/>
</dbReference>
<feature type="binding site" evidence="7">
    <location>
        <position position="166"/>
    </location>
    <ligand>
        <name>Zn(2+)</name>
        <dbReference type="ChEBI" id="CHEBI:29105"/>
    </ligand>
</feature>
<dbReference type="GO" id="GO:0141050">
    <property type="term" value="F:histone H3K deacetylase activity"/>
    <property type="evidence" value="ECO:0007669"/>
    <property type="project" value="UniProtKB-ARBA"/>
</dbReference>
<evidence type="ECO:0000256" key="7">
    <source>
        <dbReference type="PROSITE-ProRule" id="PRU00236"/>
    </source>
</evidence>
<dbReference type="InterPro" id="IPR050134">
    <property type="entry name" value="NAD-dep_sirtuin_deacylases"/>
</dbReference>
<dbReference type="InterPro" id="IPR003000">
    <property type="entry name" value="Sirtuin"/>
</dbReference>
<dbReference type="Proteomes" id="UP000008909">
    <property type="component" value="Unassembled WGS sequence"/>
</dbReference>
<accession>G7Y848</accession>
<keyword evidence="3 7" id="KW-0479">Metal-binding</keyword>
<dbReference type="EC" id="2.3.1.286" evidence="1"/>
<proteinExistence type="inferred from homology"/>
<dbReference type="GO" id="GO:0003714">
    <property type="term" value="F:transcription corepressor activity"/>
    <property type="evidence" value="ECO:0007669"/>
    <property type="project" value="TreeGrafter"/>
</dbReference>
<dbReference type="GO" id="GO:0046872">
    <property type="term" value="F:metal ion binding"/>
    <property type="evidence" value="ECO:0007669"/>
    <property type="project" value="UniProtKB-KW"/>
</dbReference>
<evidence type="ECO:0000256" key="6">
    <source>
        <dbReference type="ARBA" id="ARBA00038170"/>
    </source>
</evidence>
<evidence type="ECO:0000256" key="4">
    <source>
        <dbReference type="ARBA" id="ARBA00022833"/>
    </source>
</evidence>
<dbReference type="GO" id="GO:0000122">
    <property type="term" value="P:negative regulation of transcription by RNA polymerase II"/>
    <property type="evidence" value="ECO:0007669"/>
    <property type="project" value="TreeGrafter"/>
</dbReference>
<dbReference type="PANTHER" id="PTHR11085:SF12">
    <property type="entry name" value="NAD-DEPENDENT PROTEIN DEACYLASE SIRTUIN-6"/>
    <property type="match status" value="1"/>
</dbReference>
<keyword evidence="2" id="KW-0808">Transferase</keyword>
<comment type="similarity">
    <text evidence="6">Belongs to the sirtuin family. Class IV subfamily.</text>
</comment>
<organism evidence="9 10">
    <name type="scientific">Clonorchis sinensis</name>
    <name type="common">Chinese liver fluke</name>
    <dbReference type="NCBI Taxonomy" id="79923"/>
    <lineage>
        <taxon>Eukaryota</taxon>
        <taxon>Metazoa</taxon>
        <taxon>Spiralia</taxon>
        <taxon>Lophotrochozoa</taxon>
        <taxon>Platyhelminthes</taxon>
        <taxon>Trematoda</taxon>
        <taxon>Digenea</taxon>
        <taxon>Opisthorchiida</taxon>
        <taxon>Opisthorchiata</taxon>
        <taxon>Opisthorchiidae</taxon>
        <taxon>Clonorchis</taxon>
    </lineage>
</organism>
<feature type="active site" description="Proton acceptor" evidence="7">
    <location>
        <position position="133"/>
    </location>
</feature>
<reference evidence="9" key="1">
    <citation type="journal article" date="2011" name="Genome Biol.">
        <title>The draft genome of the carcinogenic human liver fluke Clonorchis sinensis.</title>
        <authorList>
            <person name="Wang X."/>
            <person name="Chen W."/>
            <person name="Huang Y."/>
            <person name="Sun J."/>
            <person name="Men J."/>
            <person name="Liu H."/>
            <person name="Luo F."/>
            <person name="Guo L."/>
            <person name="Lv X."/>
            <person name="Deng C."/>
            <person name="Zhou C."/>
            <person name="Fan Y."/>
            <person name="Li X."/>
            <person name="Huang L."/>
            <person name="Hu Y."/>
            <person name="Liang C."/>
            <person name="Hu X."/>
            <person name="Xu J."/>
            <person name="Yu X."/>
        </authorList>
    </citation>
    <scope>NUCLEOTIDE SEQUENCE [LARGE SCALE GENOMIC DNA]</scope>
    <source>
        <strain evidence="9">Henan</strain>
    </source>
</reference>
<feature type="binding site" evidence="7">
    <location>
        <position position="141"/>
    </location>
    <ligand>
        <name>Zn(2+)</name>
        <dbReference type="ChEBI" id="CHEBI:29105"/>
    </ligand>
</feature>
<dbReference type="Gene3D" id="3.40.50.1220">
    <property type="entry name" value="TPP-binding domain"/>
    <property type="match status" value="1"/>
</dbReference>
<dbReference type="PANTHER" id="PTHR11085">
    <property type="entry name" value="NAD-DEPENDENT PROTEIN DEACYLASE SIRTUIN-5, MITOCHONDRIAL-RELATED"/>
    <property type="match status" value="1"/>
</dbReference>
<evidence type="ECO:0000313" key="9">
    <source>
        <dbReference type="EMBL" id="GAA49133.1"/>
    </source>
</evidence>
<evidence type="ECO:0000256" key="5">
    <source>
        <dbReference type="ARBA" id="ARBA00023027"/>
    </source>
</evidence>
<dbReference type="Gene3D" id="2.20.28.200">
    <property type="match status" value="1"/>
</dbReference>
<feature type="binding site" evidence="7">
    <location>
        <position position="176"/>
    </location>
    <ligand>
        <name>Zn(2+)</name>
        <dbReference type="ChEBI" id="CHEBI:29105"/>
    </ligand>
</feature>
<dbReference type="EMBL" id="DF142933">
    <property type="protein sequence ID" value="GAA49133.1"/>
    <property type="molecule type" value="Genomic_DNA"/>
</dbReference>
<gene>
    <name evidence="9" type="ORF">CLF_102563</name>
</gene>
<keyword evidence="5" id="KW-0520">NAD</keyword>
<feature type="domain" description="Deacetylase sirtuin-type" evidence="8">
    <location>
        <begin position="27"/>
        <end position="293"/>
    </location>
</feature>
<dbReference type="SUPFAM" id="SSF52467">
    <property type="entry name" value="DHS-like NAD/FAD-binding domain"/>
    <property type="match status" value="1"/>
</dbReference>
<dbReference type="PROSITE" id="PS50305">
    <property type="entry name" value="SIRTUIN"/>
    <property type="match status" value="1"/>
</dbReference>
<evidence type="ECO:0000256" key="3">
    <source>
        <dbReference type="ARBA" id="ARBA00022723"/>
    </source>
</evidence>
<evidence type="ECO:0000256" key="1">
    <source>
        <dbReference type="ARBA" id="ARBA00012928"/>
    </source>
</evidence>
<dbReference type="FunFam" id="3.40.50.1220:FF:000038">
    <property type="entry name" value="NAD-dependent protein deacetylase sirtuin-6 isoform X2"/>
    <property type="match status" value="1"/>
</dbReference>
<feature type="binding site" evidence="7">
    <location>
        <position position="144"/>
    </location>
    <ligand>
        <name>Zn(2+)</name>
        <dbReference type="ChEBI" id="CHEBI:29105"/>
    </ligand>
</feature>
<evidence type="ECO:0000256" key="2">
    <source>
        <dbReference type="ARBA" id="ARBA00022679"/>
    </source>
</evidence>
<dbReference type="InterPro" id="IPR029035">
    <property type="entry name" value="DHS-like_NAD/FAD-binding_dom"/>
</dbReference>
<keyword evidence="4 7" id="KW-0862">Zinc</keyword>
<dbReference type="GO" id="GO:0017136">
    <property type="term" value="F:histone deacetylase activity, NAD-dependent"/>
    <property type="evidence" value="ECO:0007669"/>
    <property type="project" value="TreeGrafter"/>
</dbReference>
<dbReference type="GO" id="GO:0005634">
    <property type="term" value="C:nucleus"/>
    <property type="evidence" value="ECO:0007669"/>
    <property type="project" value="TreeGrafter"/>
</dbReference>
<dbReference type="AlphaFoldDB" id="G7Y848"/>